<dbReference type="SUPFAM" id="SSF53822">
    <property type="entry name" value="Periplasmic binding protein-like I"/>
    <property type="match status" value="1"/>
</dbReference>
<evidence type="ECO:0000256" key="2">
    <source>
        <dbReference type="SAM" id="Phobius"/>
    </source>
</evidence>
<keyword evidence="4" id="KW-1185">Reference proteome</keyword>
<protein>
    <submittedName>
        <fullName evidence="3">ABC transporter substrate-binding protein</fullName>
    </submittedName>
</protein>
<feature type="region of interest" description="Disordered" evidence="1">
    <location>
        <begin position="512"/>
        <end position="533"/>
    </location>
</feature>
<reference evidence="3 4" key="1">
    <citation type="submission" date="2024-10" db="EMBL/GenBank/DDBJ databases">
        <title>The Natural Products Discovery Center: Release of the First 8490 Sequenced Strains for Exploring Actinobacteria Biosynthetic Diversity.</title>
        <authorList>
            <person name="Kalkreuter E."/>
            <person name="Kautsar S.A."/>
            <person name="Yang D."/>
            <person name="Bader C.D."/>
            <person name="Teijaro C.N."/>
            <person name="Fluegel L."/>
            <person name="Davis C.M."/>
            <person name="Simpson J.R."/>
            <person name="Lauterbach L."/>
            <person name="Steele A.D."/>
            <person name="Gui C."/>
            <person name="Meng S."/>
            <person name="Li G."/>
            <person name="Viehrig K."/>
            <person name="Ye F."/>
            <person name="Su P."/>
            <person name="Kiefer A.F."/>
            <person name="Nichols A."/>
            <person name="Cepeda A.J."/>
            <person name="Yan W."/>
            <person name="Fan B."/>
            <person name="Jiang Y."/>
            <person name="Adhikari A."/>
            <person name="Zheng C.-J."/>
            <person name="Schuster L."/>
            <person name="Cowan T.M."/>
            <person name="Smanski M.J."/>
            <person name="Chevrette M.G."/>
            <person name="De Carvalho L.P.S."/>
            <person name="Shen B."/>
        </authorList>
    </citation>
    <scope>NUCLEOTIDE SEQUENCE [LARGE SCALE GENOMIC DNA]</scope>
    <source>
        <strain evidence="3 4">NPDC002593</strain>
    </source>
</reference>
<keyword evidence="2" id="KW-0812">Transmembrane</keyword>
<evidence type="ECO:0000256" key="1">
    <source>
        <dbReference type="SAM" id="MobiDB-lite"/>
    </source>
</evidence>
<gene>
    <name evidence="3" type="ORF">ACFYXQ_35310</name>
</gene>
<dbReference type="RefSeq" id="WP_387406265.1">
    <property type="nucleotide sequence ID" value="NZ_JBIAQY010000016.1"/>
</dbReference>
<dbReference type="InterPro" id="IPR028082">
    <property type="entry name" value="Peripla_BP_I"/>
</dbReference>
<comment type="caution">
    <text evidence="3">The sequence shown here is derived from an EMBL/GenBank/DDBJ whole genome shotgun (WGS) entry which is preliminary data.</text>
</comment>
<dbReference type="Proteomes" id="UP001601992">
    <property type="component" value="Unassembled WGS sequence"/>
</dbReference>
<organism evidence="3 4">
    <name type="scientific">Nocardia jiangxiensis</name>
    <dbReference type="NCBI Taxonomy" id="282685"/>
    <lineage>
        <taxon>Bacteria</taxon>
        <taxon>Bacillati</taxon>
        <taxon>Actinomycetota</taxon>
        <taxon>Actinomycetes</taxon>
        <taxon>Mycobacteriales</taxon>
        <taxon>Nocardiaceae</taxon>
        <taxon>Nocardia</taxon>
    </lineage>
</organism>
<keyword evidence="2" id="KW-1133">Transmembrane helix</keyword>
<feature type="transmembrane region" description="Helical" evidence="2">
    <location>
        <begin position="26"/>
        <end position="47"/>
    </location>
</feature>
<accession>A0ABW6S9S0</accession>
<name>A0ABW6S9S0_9NOCA</name>
<dbReference type="Gene3D" id="3.40.50.2300">
    <property type="match status" value="1"/>
</dbReference>
<sequence>MNHRWRSRLKRWFAPWTVAPPRPLRVWLPFLSTVATVVVVVHTAVVLSPHIGQLVTCGGGWYTSTPTWHAENQCVGLSSGPYDFGVREFAPVMALIQQQNDSAATNCPTGTPVTVGVLLSLTDPSVGGRGLDELEGMAAAQRRADDSGCLHPVKLLIGQLGDDQHGPGPRAVAQAMAARADVVAVAGVGLSYQSTTDVVGTLAAAKIPTVGDVVTAEGFDQDGSRLDQPIYDGCDAKETYRYGVGKDYFYRIAFRVAVQVDSLTKVAANTPDFVMVPTGTTDPYTCTALPLLHRALHTEAPDVKFDATEPSTVVQTAERVCAETKDVTVAYLARGRDLSRFLFSVDQAYGNGQCAAPSITVIGTSDAVRLSTPEPDPVLEDLRSKALSSASFTGGRVRLLSSMVADTHRPADDTAFLDYQNAFTAARLDHSRLGQGWAVDGYDAVTTIATAVHTLPQHEPVTRGQVNTVISGYNAPGQAIPGAGGPIYFDNAGNRADPAPAVVRVCPVERREDRESHTVRTVPVQPGQPYPAC</sequence>
<dbReference type="EMBL" id="JBIAQY010000016">
    <property type="protein sequence ID" value="MFF3573046.1"/>
    <property type="molecule type" value="Genomic_DNA"/>
</dbReference>
<evidence type="ECO:0000313" key="4">
    <source>
        <dbReference type="Proteomes" id="UP001601992"/>
    </source>
</evidence>
<proteinExistence type="predicted"/>
<evidence type="ECO:0000313" key="3">
    <source>
        <dbReference type="EMBL" id="MFF3573046.1"/>
    </source>
</evidence>
<keyword evidence="2" id="KW-0472">Membrane</keyword>